<dbReference type="RefSeq" id="WP_248734026.1">
    <property type="nucleotide sequence ID" value="NZ_CALBWS010000003.1"/>
</dbReference>
<reference evidence="2" key="1">
    <citation type="submission" date="2022-04" db="EMBL/GenBank/DDBJ databases">
        <authorList>
            <person name="Criscuolo A."/>
        </authorList>
    </citation>
    <scope>NUCLEOTIDE SEQUENCE</scope>
    <source>
        <strain evidence="2">CIP111895</strain>
    </source>
</reference>
<dbReference type="PANTHER" id="PTHR43031">
    <property type="entry name" value="FAD-DEPENDENT OXIDOREDUCTASE"/>
    <property type="match status" value="1"/>
</dbReference>
<evidence type="ECO:0000313" key="2">
    <source>
        <dbReference type="EMBL" id="CAH2713679.1"/>
    </source>
</evidence>
<dbReference type="InterPro" id="IPR036873">
    <property type="entry name" value="Rhodanese-like_dom_sf"/>
</dbReference>
<proteinExistence type="predicted"/>
<dbReference type="EC" id="2.8.1.1" evidence="2"/>
<dbReference type="SUPFAM" id="SSF52821">
    <property type="entry name" value="Rhodanese/Cell cycle control phosphatase"/>
    <property type="match status" value="1"/>
</dbReference>
<dbReference type="CDD" id="cd00158">
    <property type="entry name" value="RHOD"/>
    <property type="match status" value="1"/>
</dbReference>
<accession>A0ABM9EM53</accession>
<dbReference type="GO" id="GO:0004792">
    <property type="term" value="F:thiosulfate-cyanide sulfurtransferase activity"/>
    <property type="evidence" value="ECO:0007669"/>
    <property type="project" value="UniProtKB-EC"/>
</dbReference>
<dbReference type="InterPro" id="IPR050229">
    <property type="entry name" value="GlpE_sulfurtransferase"/>
</dbReference>
<keyword evidence="3" id="KW-1185">Reference proteome</keyword>
<evidence type="ECO:0000259" key="1">
    <source>
        <dbReference type="PROSITE" id="PS50206"/>
    </source>
</evidence>
<organism evidence="2 3">
    <name type="scientific">Neobacillus rhizosphaerae</name>
    <dbReference type="NCBI Taxonomy" id="2880965"/>
    <lineage>
        <taxon>Bacteria</taxon>
        <taxon>Bacillati</taxon>
        <taxon>Bacillota</taxon>
        <taxon>Bacilli</taxon>
        <taxon>Bacillales</taxon>
        <taxon>Bacillaceae</taxon>
        <taxon>Neobacillus</taxon>
    </lineage>
</organism>
<dbReference type="PROSITE" id="PS51257">
    <property type="entry name" value="PROKAR_LIPOPROTEIN"/>
    <property type="match status" value="1"/>
</dbReference>
<dbReference type="InterPro" id="IPR001763">
    <property type="entry name" value="Rhodanese-like_dom"/>
</dbReference>
<name>A0ABM9EM53_9BACI</name>
<comment type="caution">
    <text evidence="2">The sequence shown here is derived from an EMBL/GenBank/DDBJ whole genome shotgun (WGS) entry which is preliminary data.</text>
</comment>
<dbReference type="PANTHER" id="PTHR43031:SF1">
    <property type="entry name" value="PYRIDINE NUCLEOTIDE-DISULPHIDE OXIDOREDUCTASE"/>
    <property type="match status" value="1"/>
</dbReference>
<evidence type="ECO:0000313" key="3">
    <source>
        <dbReference type="Proteomes" id="UP000838308"/>
    </source>
</evidence>
<dbReference type="Proteomes" id="UP000838308">
    <property type="component" value="Unassembled WGS sequence"/>
</dbReference>
<keyword evidence="2" id="KW-0808">Transferase</keyword>
<gene>
    <name evidence="2" type="primary">glpE_1</name>
    <name evidence="2" type="ORF">BACCIP111895_00833</name>
</gene>
<dbReference type="Gene3D" id="3.40.250.10">
    <property type="entry name" value="Rhodanese-like domain"/>
    <property type="match status" value="1"/>
</dbReference>
<protein>
    <submittedName>
        <fullName evidence="2">Thiosulfate sulfurtransferase GlpE</fullName>
        <ecNumber evidence="2">2.8.1.1</ecNumber>
    </submittedName>
</protein>
<dbReference type="PROSITE" id="PS50206">
    <property type="entry name" value="RHODANESE_3"/>
    <property type="match status" value="1"/>
</dbReference>
<dbReference type="EMBL" id="CALBWS010000003">
    <property type="protein sequence ID" value="CAH2713679.1"/>
    <property type="molecule type" value="Genomic_DNA"/>
</dbReference>
<dbReference type="SMART" id="SM00450">
    <property type="entry name" value="RHOD"/>
    <property type="match status" value="1"/>
</dbReference>
<feature type="domain" description="Rhodanese" evidence="1">
    <location>
        <begin position="37"/>
        <end position="122"/>
    </location>
</feature>
<dbReference type="Pfam" id="PF00581">
    <property type="entry name" value="Rhodanese"/>
    <property type="match status" value="1"/>
</dbReference>
<sequence>MKKILLFLALFLVLVLTACGNEGYRNVSSDEAKKLIDNKEVVVLDVRTQEEFQAGHIPDATLIPVQELEGRLNELQKNDPYLVVCRSGNRSVQASEILTSKGFKKIYNLTEGMNAWPFEIEQ</sequence>